<comment type="caution">
    <text evidence="1">The sequence shown here is derived from an EMBL/GenBank/DDBJ whole genome shotgun (WGS) entry which is preliminary data.</text>
</comment>
<sequence length="200" mass="22761">MLKITTFSLPILFRTLLFLGHSDSQLYDEEHEVLMKLKQHWRNPPSIAHWTPSNSSHCNWLEITCTSNSITGLSLNNTSISETIPSFICELKNLTLLDLQYNNIPGNFPKILYDCSKLEYLDLSQNYFVGPIPQDIDSFSQLRFLNLGANNFTGDIPAIAFKFLAIEKPEDFVDDEANLIGSIPESIGNMMRLRLGFIKE</sequence>
<name>A0ACC1AVM2_9ROSI</name>
<keyword evidence="2" id="KW-1185">Reference proteome</keyword>
<proteinExistence type="predicted"/>
<dbReference type="Proteomes" id="UP001164250">
    <property type="component" value="Chromosome 8"/>
</dbReference>
<dbReference type="EMBL" id="CM047904">
    <property type="protein sequence ID" value="KAJ0090721.1"/>
    <property type="molecule type" value="Genomic_DNA"/>
</dbReference>
<organism evidence="1 2">
    <name type="scientific">Pistacia atlantica</name>
    <dbReference type="NCBI Taxonomy" id="434234"/>
    <lineage>
        <taxon>Eukaryota</taxon>
        <taxon>Viridiplantae</taxon>
        <taxon>Streptophyta</taxon>
        <taxon>Embryophyta</taxon>
        <taxon>Tracheophyta</taxon>
        <taxon>Spermatophyta</taxon>
        <taxon>Magnoliopsida</taxon>
        <taxon>eudicotyledons</taxon>
        <taxon>Gunneridae</taxon>
        <taxon>Pentapetalae</taxon>
        <taxon>rosids</taxon>
        <taxon>malvids</taxon>
        <taxon>Sapindales</taxon>
        <taxon>Anacardiaceae</taxon>
        <taxon>Pistacia</taxon>
    </lineage>
</organism>
<protein>
    <submittedName>
        <fullName evidence="1">Uncharacterized protein</fullName>
    </submittedName>
</protein>
<accession>A0ACC1AVM2</accession>
<evidence type="ECO:0000313" key="2">
    <source>
        <dbReference type="Proteomes" id="UP001164250"/>
    </source>
</evidence>
<evidence type="ECO:0000313" key="1">
    <source>
        <dbReference type="EMBL" id="KAJ0090721.1"/>
    </source>
</evidence>
<gene>
    <name evidence="1" type="ORF">Patl1_13354</name>
</gene>
<reference evidence="2" key="1">
    <citation type="journal article" date="2023" name="G3 (Bethesda)">
        <title>Genome assembly and association tests identify interacting loci associated with vigor, precocity, and sex in interspecific pistachio rootstocks.</title>
        <authorList>
            <person name="Palmer W."/>
            <person name="Jacygrad E."/>
            <person name="Sagayaradj S."/>
            <person name="Cavanaugh K."/>
            <person name="Han R."/>
            <person name="Bertier L."/>
            <person name="Beede B."/>
            <person name="Kafkas S."/>
            <person name="Golino D."/>
            <person name="Preece J."/>
            <person name="Michelmore R."/>
        </authorList>
    </citation>
    <scope>NUCLEOTIDE SEQUENCE [LARGE SCALE GENOMIC DNA]</scope>
</reference>